<feature type="transmembrane region" description="Helical" evidence="1">
    <location>
        <begin position="120"/>
        <end position="142"/>
    </location>
</feature>
<evidence type="ECO:0000313" key="3">
    <source>
        <dbReference type="EMBL" id="CAK0807758.1"/>
    </source>
</evidence>
<dbReference type="Proteomes" id="UP001189429">
    <property type="component" value="Unassembled WGS sequence"/>
</dbReference>
<keyword evidence="1" id="KW-0812">Transmembrane</keyword>
<keyword evidence="1" id="KW-1133">Transmembrane helix</keyword>
<name>A0ABN9QNN9_9DINO</name>
<organism evidence="3 4">
    <name type="scientific">Prorocentrum cordatum</name>
    <dbReference type="NCBI Taxonomy" id="2364126"/>
    <lineage>
        <taxon>Eukaryota</taxon>
        <taxon>Sar</taxon>
        <taxon>Alveolata</taxon>
        <taxon>Dinophyceae</taxon>
        <taxon>Prorocentrales</taxon>
        <taxon>Prorocentraceae</taxon>
        <taxon>Prorocentrum</taxon>
    </lineage>
</organism>
<dbReference type="InterPro" id="IPR002048">
    <property type="entry name" value="EF_hand_dom"/>
</dbReference>
<feature type="transmembrane region" description="Helical" evidence="1">
    <location>
        <begin position="179"/>
        <end position="201"/>
    </location>
</feature>
<proteinExistence type="predicted"/>
<accession>A0ABN9QNN9</accession>
<gene>
    <name evidence="3" type="ORF">PCOR1329_LOCUS13538</name>
</gene>
<evidence type="ECO:0000256" key="1">
    <source>
        <dbReference type="SAM" id="Phobius"/>
    </source>
</evidence>
<protein>
    <recommendedName>
        <fullName evidence="2">EF-hand domain-containing protein</fullName>
    </recommendedName>
</protein>
<evidence type="ECO:0000259" key="2">
    <source>
        <dbReference type="PROSITE" id="PS50222"/>
    </source>
</evidence>
<feature type="transmembrane region" description="Helical" evidence="1">
    <location>
        <begin position="148"/>
        <end position="167"/>
    </location>
</feature>
<dbReference type="EMBL" id="CAUYUJ010004002">
    <property type="protein sequence ID" value="CAK0807758.1"/>
    <property type="molecule type" value="Genomic_DNA"/>
</dbReference>
<evidence type="ECO:0000313" key="4">
    <source>
        <dbReference type="Proteomes" id="UP001189429"/>
    </source>
</evidence>
<comment type="caution">
    <text evidence="3">The sequence shown here is derived from an EMBL/GenBank/DDBJ whole genome shotgun (WGS) entry which is preliminary data.</text>
</comment>
<feature type="transmembrane region" description="Helical" evidence="1">
    <location>
        <begin position="20"/>
        <end position="41"/>
    </location>
</feature>
<feature type="transmembrane region" description="Helical" evidence="1">
    <location>
        <begin position="65"/>
        <end position="92"/>
    </location>
</feature>
<feature type="domain" description="EF-hand" evidence="2">
    <location>
        <begin position="436"/>
        <end position="471"/>
    </location>
</feature>
<feature type="transmembrane region" description="Helical" evidence="1">
    <location>
        <begin position="213"/>
        <end position="234"/>
    </location>
</feature>
<reference evidence="3" key="1">
    <citation type="submission" date="2023-10" db="EMBL/GenBank/DDBJ databases">
        <authorList>
            <person name="Chen Y."/>
            <person name="Shah S."/>
            <person name="Dougan E. K."/>
            <person name="Thang M."/>
            <person name="Chan C."/>
        </authorList>
    </citation>
    <scope>NUCLEOTIDE SEQUENCE [LARGE SCALE GENOMIC DNA]</scope>
</reference>
<sequence>MQMLFVSCNRTLRRDFVHNLVCLLLSGLFVYLMTLSLSLFYTERMPNGKDMVIAFPQLEYGSPSWVLYLPINLFATCAYGLTIYTYVAYTVLTAPRRIGTERGFLARYRFCFDTKRPDRWWWVIVKMSFGLSICLVQVVLPANNVHSHIYTSVLAMFTMIVILYGAWPWKFDSNNWVELMCKITLAVLLMLTTSFIDVNSISQVERDRMNNVWAHIIVCTVIGAFAVCAALFVADIAAPMQNVRVKQVRTARAMWHLRDMSLALLMMPEKEYAKRLATVGDSDRALLLEVTKNIKNVIFGQQESSRWMNQRLIAGREYEVWDHGQRVLGFLQESTSGRLQERLDQSMRFRRRLLELAVEISEAGRAPPPLTRSSILAAHSAIGVALQPRRRLSRNEEETGTASGILDRARSRIFSAPGLTHAAFSRKISSFAKLSMSEEEVDTLFGVLDSNGSGTVSHQQLTELLAALAPEKVLRALARDGENGDAVDAWRNTGSERHACVTPWSRDEQEKEEERIRGAPPDAAADLVRSPEWPWLWPSSWPSVAATTDVMPSSTLAFGGAETAAGSRSA</sequence>
<keyword evidence="1" id="KW-0472">Membrane</keyword>
<keyword evidence="4" id="KW-1185">Reference proteome</keyword>
<dbReference type="PROSITE" id="PS50222">
    <property type="entry name" value="EF_HAND_2"/>
    <property type="match status" value="1"/>
</dbReference>